<proteinExistence type="predicted"/>
<feature type="compositionally biased region" description="Polar residues" evidence="1">
    <location>
        <begin position="470"/>
        <end position="486"/>
    </location>
</feature>
<dbReference type="EMBL" id="SSTJ01000019">
    <property type="protein sequence ID" value="THG35957.1"/>
    <property type="molecule type" value="Genomic_DNA"/>
</dbReference>
<reference evidence="3 4" key="1">
    <citation type="submission" date="2019-04" db="EMBL/GenBank/DDBJ databases">
        <title>Microbes associate with the intestines of laboratory mice.</title>
        <authorList>
            <person name="Navarre W."/>
            <person name="Wong E."/>
            <person name="Huang K.C."/>
            <person name="Tropini C."/>
            <person name="Ng K."/>
            <person name="Yu B."/>
        </authorList>
    </citation>
    <scope>NUCLEOTIDE SEQUENCE [LARGE SCALE GENOMIC DNA]</scope>
    <source>
        <strain evidence="3 4">NM80_B27</strain>
    </source>
</reference>
<dbReference type="InterPro" id="IPR036388">
    <property type="entry name" value="WH-like_DNA-bd_sf"/>
</dbReference>
<dbReference type="PANTHER" id="PTHR30595">
    <property type="entry name" value="GLPR-RELATED TRANSCRIPTIONAL REPRESSOR"/>
    <property type="match status" value="1"/>
</dbReference>
<protein>
    <submittedName>
        <fullName evidence="3">AAA family ATPase</fullName>
    </submittedName>
</protein>
<dbReference type="RefSeq" id="WP_136435815.1">
    <property type="nucleotide sequence ID" value="NZ_SSTJ01000019.1"/>
</dbReference>
<evidence type="ECO:0000259" key="2">
    <source>
        <dbReference type="Pfam" id="PF04326"/>
    </source>
</evidence>
<dbReference type="Gene3D" id="3.30.950.30">
    <property type="entry name" value="Schlafen, AAA domain"/>
    <property type="match status" value="1"/>
</dbReference>
<name>A0A4V3WUI2_9ACTN</name>
<feature type="region of interest" description="Disordered" evidence="1">
    <location>
        <begin position="458"/>
        <end position="486"/>
    </location>
</feature>
<dbReference type="PANTHER" id="PTHR30595:SF6">
    <property type="entry name" value="SCHLAFEN ALBA-2 DOMAIN-CONTAINING PROTEIN"/>
    <property type="match status" value="1"/>
</dbReference>
<feature type="domain" description="Schlafen AlbA-2" evidence="2">
    <location>
        <begin position="14"/>
        <end position="123"/>
    </location>
</feature>
<dbReference type="Pfam" id="PF04326">
    <property type="entry name" value="SLFN_AlbA_2"/>
    <property type="match status" value="1"/>
</dbReference>
<dbReference type="InterPro" id="IPR007421">
    <property type="entry name" value="Schlafen_AlbA_2_dom"/>
</dbReference>
<dbReference type="Gene3D" id="3.30.565.60">
    <property type="match status" value="1"/>
</dbReference>
<evidence type="ECO:0000313" key="3">
    <source>
        <dbReference type="EMBL" id="THG35957.1"/>
    </source>
</evidence>
<evidence type="ECO:0000256" key="1">
    <source>
        <dbReference type="SAM" id="MobiDB-lite"/>
    </source>
</evidence>
<accession>A0A4V3WUI2</accession>
<organism evidence="3 4">
    <name type="scientific">Adlercreutzia caecimuris</name>
    <dbReference type="NCBI Taxonomy" id="671266"/>
    <lineage>
        <taxon>Bacteria</taxon>
        <taxon>Bacillati</taxon>
        <taxon>Actinomycetota</taxon>
        <taxon>Coriobacteriia</taxon>
        <taxon>Eggerthellales</taxon>
        <taxon>Eggerthellaceae</taxon>
        <taxon>Adlercreutzia</taxon>
    </lineage>
</organism>
<sequence>MDAQELQNIIAAGENDRVEFKRCGNQPEKDLFESICAFANTFGGSILLGVEDNGGLRGIAADSVLPISRNILNVLNNPNAFDMPIAVEFEHIEVGGRQILKVDVPNSPQMHSYKGKVFERRGDVDIVVRGSAPLAELCIRKQSIFTEQRIFEHVTFDDLREDLIDNARRMALAKRKDHPWAHLSNEQLVESAGLYGKDFMTGKIGYNLAAIVLLGKDAAIRSLCPTYKTDALVRLSDTERYDDRLTVTTNLVDAYQDLAAFGRKHLLDRFLMEGDFAVSARDVIVRELLVNCLIHREFTSPFPAKIIIDAEGIRTENASRASFEGPLEPNAFSPLPKNPLIASFFSHIGLAEELGSGTRELFRNSRLYTGRDPELEEGLVFRAFVPTAPLSSSAEKLPAAQPPETAEKALDDAALALELAARSEGVRTSDLVDAGISRRTAQRIMRDLVEQGMLFAHGNGPSRIYRRESQSSTTSKNGSTAKNSRR</sequence>
<gene>
    <name evidence="3" type="ORF">E5986_10650</name>
</gene>
<comment type="caution">
    <text evidence="3">The sequence shown here is derived from an EMBL/GenBank/DDBJ whole genome shotgun (WGS) entry which is preliminary data.</text>
</comment>
<dbReference type="Gene3D" id="1.10.10.10">
    <property type="entry name" value="Winged helix-like DNA-binding domain superfamily/Winged helix DNA-binding domain"/>
    <property type="match status" value="1"/>
</dbReference>
<dbReference type="InterPro" id="IPR038475">
    <property type="entry name" value="RecG_C_sf"/>
</dbReference>
<dbReference type="Proteomes" id="UP000308978">
    <property type="component" value="Unassembled WGS sequence"/>
</dbReference>
<dbReference type="InterPro" id="IPR038461">
    <property type="entry name" value="Schlafen_AlbA_2_dom_sf"/>
</dbReference>
<dbReference type="AlphaFoldDB" id="A0A4V3WUI2"/>
<evidence type="ECO:0000313" key="4">
    <source>
        <dbReference type="Proteomes" id="UP000308978"/>
    </source>
</evidence>